<proteinExistence type="predicted"/>
<organism evidence="1 2">
    <name type="scientific">Candidatus Nitrospira nitrificans</name>
    <dbReference type="NCBI Taxonomy" id="1742973"/>
    <lineage>
        <taxon>Bacteria</taxon>
        <taxon>Pseudomonadati</taxon>
        <taxon>Nitrospirota</taxon>
        <taxon>Nitrospiria</taxon>
        <taxon>Nitrospirales</taxon>
        <taxon>Nitrospiraceae</taxon>
        <taxon>Nitrospira</taxon>
    </lineage>
</organism>
<dbReference type="EMBL" id="CZPZ01000035">
    <property type="protein sequence ID" value="CUS39464.1"/>
    <property type="molecule type" value="Genomic_DNA"/>
</dbReference>
<sequence length="32" mass="3792">MTRDEVFYDRQRRQSILDYDSSAEREVNAAVA</sequence>
<evidence type="ECO:0000313" key="2">
    <source>
        <dbReference type="Proteomes" id="UP000198736"/>
    </source>
</evidence>
<name>A0A0S4LSD7_9BACT</name>
<evidence type="ECO:0000313" key="1">
    <source>
        <dbReference type="EMBL" id="CUS39464.1"/>
    </source>
</evidence>
<dbReference type="AlphaFoldDB" id="A0A0S4LSD7"/>
<keyword evidence="2" id="KW-1185">Reference proteome</keyword>
<protein>
    <submittedName>
        <fullName evidence="1">Uncharacterized protein</fullName>
    </submittedName>
</protein>
<dbReference type="Proteomes" id="UP000198736">
    <property type="component" value="Unassembled WGS sequence"/>
</dbReference>
<reference evidence="2" key="1">
    <citation type="submission" date="2015-10" db="EMBL/GenBank/DDBJ databases">
        <authorList>
            <person name="Luecker S."/>
            <person name="Luecker S."/>
        </authorList>
    </citation>
    <scope>NUCLEOTIDE SEQUENCE [LARGE SCALE GENOMIC DNA]</scope>
</reference>
<accession>A0A0S4LSD7</accession>
<gene>
    <name evidence="1" type="ORF">COMA2_80003</name>
</gene>